<dbReference type="GO" id="GO:0015074">
    <property type="term" value="P:DNA integration"/>
    <property type="evidence" value="ECO:0007669"/>
    <property type="project" value="InterPro"/>
</dbReference>
<evidence type="ECO:0000256" key="3">
    <source>
        <dbReference type="ARBA" id="ARBA00023002"/>
    </source>
</evidence>
<dbReference type="EMBL" id="CAACVG010007393">
    <property type="protein sequence ID" value="VEN45185.1"/>
    <property type="molecule type" value="Genomic_DNA"/>
</dbReference>
<gene>
    <name evidence="5" type="ORF">CALMAC_LOCUS7719</name>
</gene>
<dbReference type="PANTHER" id="PTHR42760">
    <property type="entry name" value="SHORT-CHAIN DEHYDROGENASES/REDUCTASES FAMILY MEMBER"/>
    <property type="match status" value="1"/>
</dbReference>
<dbReference type="InterPro" id="IPR036291">
    <property type="entry name" value="NAD(P)-bd_dom_sf"/>
</dbReference>
<dbReference type="OrthoDB" id="1888931at2759"/>
<dbReference type="GO" id="GO:0048038">
    <property type="term" value="F:quinone binding"/>
    <property type="evidence" value="ECO:0007669"/>
    <property type="project" value="TreeGrafter"/>
</dbReference>
<keyword evidence="6" id="KW-1185">Reference proteome</keyword>
<dbReference type="GO" id="GO:0003677">
    <property type="term" value="F:DNA binding"/>
    <property type="evidence" value="ECO:0007669"/>
    <property type="project" value="InterPro"/>
</dbReference>
<dbReference type="Pfam" id="PF01498">
    <property type="entry name" value="HTH_Tnp_Tc3_2"/>
    <property type="match status" value="1"/>
</dbReference>
<evidence type="ECO:0000256" key="1">
    <source>
        <dbReference type="ARBA" id="ARBA00005194"/>
    </source>
</evidence>
<feature type="domain" description="Transposase Tc1-like" evidence="4">
    <location>
        <begin position="139"/>
        <end position="206"/>
    </location>
</feature>
<evidence type="ECO:0000259" key="4">
    <source>
        <dbReference type="Pfam" id="PF01498"/>
    </source>
</evidence>
<evidence type="ECO:0000313" key="5">
    <source>
        <dbReference type="EMBL" id="VEN45185.1"/>
    </source>
</evidence>
<dbReference type="AlphaFoldDB" id="A0A653CB99"/>
<dbReference type="Proteomes" id="UP000410492">
    <property type="component" value="Unassembled WGS sequence"/>
</dbReference>
<evidence type="ECO:0000256" key="2">
    <source>
        <dbReference type="ARBA" id="ARBA00006484"/>
    </source>
</evidence>
<keyword evidence="3" id="KW-0560">Oxidoreductase</keyword>
<dbReference type="InterPro" id="IPR002492">
    <property type="entry name" value="Transposase_Tc1-like"/>
</dbReference>
<dbReference type="GO" id="GO:0016616">
    <property type="term" value="F:oxidoreductase activity, acting on the CH-OH group of donors, NAD or NADP as acceptor"/>
    <property type="evidence" value="ECO:0007669"/>
    <property type="project" value="TreeGrafter"/>
</dbReference>
<name>A0A653CB99_CALMS</name>
<dbReference type="Gene3D" id="3.40.50.720">
    <property type="entry name" value="NAD(P)-binding Rossmann-like Domain"/>
    <property type="match status" value="1"/>
</dbReference>
<evidence type="ECO:0000313" key="6">
    <source>
        <dbReference type="Proteomes" id="UP000410492"/>
    </source>
</evidence>
<sequence>MVKLMLSIMHLGGGSGIGRATCKILAREGASVVVADKNLQNVQDTVKSMPKAADQDHLGVELEVSEIKTIKNSLNKVLEKYKRPPTIIVNSAGITRDNFLLKLSEQDFDEVLDVNLKEIGCYTRRLGIGPQGRTKAHDDRFIILQSLRDRHATVIEIRNRLHHVRNTNVSERTIRRKLGEANLLSTGAELLRRHRVARLQFARNHEHCGENEWGNVY</sequence>
<accession>A0A653CB99</accession>
<organism evidence="5 6">
    <name type="scientific">Callosobruchus maculatus</name>
    <name type="common">Southern cowpea weevil</name>
    <name type="synonym">Pulse bruchid</name>
    <dbReference type="NCBI Taxonomy" id="64391"/>
    <lineage>
        <taxon>Eukaryota</taxon>
        <taxon>Metazoa</taxon>
        <taxon>Ecdysozoa</taxon>
        <taxon>Arthropoda</taxon>
        <taxon>Hexapoda</taxon>
        <taxon>Insecta</taxon>
        <taxon>Pterygota</taxon>
        <taxon>Neoptera</taxon>
        <taxon>Endopterygota</taxon>
        <taxon>Coleoptera</taxon>
        <taxon>Polyphaga</taxon>
        <taxon>Cucujiformia</taxon>
        <taxon>Chrysomeloidea</taxon>
        <taxon>Chrysomelidae</taxon>
        <taxon>Bruchinae</taxon>
        <taxon>Bruchini</taxon>
        <taxon>Callosobruchus</taxon>
    </lineage>
</organism>
<comment type="pathway">
    <text evidence="1">Lipid metabolism; fatty acid biosynthesis.</text>
</comment>
<reference evidence="5 6" key="1">
    <citation type="submission" date="2019-01" db="EMBL/GenBank/DDBJ databases">
        <authorList>
            <person name="Sayadi A."/>
        </authorList>
    </citation>
    <scope>NUCLEOTIDE SEQUENCE [LARGE SCALE GENOMIC DNA]</scope>
</reference>
<dbReference type="GO" id="GO:0006633">
    <property type="term" value="P:fatty acid biosynthetic process"/>
    <property type="evidence" value="ECO:0007669"/>
    <property type="project" value="TreeGrafter"/>
</dbReference>
<dbReference type="InterPro" id="IPR002347">
    <property type="entry name" value="SDR_fam"/>
</dbReference>
<dbReference type="SUPFAM" id="SSF51735">
    <property type="entry name" value="NAD(P)-binding Rossmann-fold domains"/>
    <property type="match status" value="1"/>
</dbReference>
<dbReference type="GO" id="GO:0006313">
    <property type="term" value="P:DNA transposition"/>
    <property type="evidence" value="ECO:0007669"/>
    <property type="project" value="InterPro"/>
</dbReference>
<comment type="similarity">
    <text evidence="2">Belongs to the short-chain dehydrogenases/reductases (SDR) family.</text>
</comment>
<dbReference type="PANTHER" id="PTHR42760:SF83">
    <property type="entry name" value="(3R)-3-HYDROXYACYL-COA DEHYDROGENASE"/>
    <property type="match status" value="1"/>
</dbReference>
<protein>
    <recommendedName>
        <fullName evidence="4">Transposase Tc1-like domain-containing protein</fullName>
    </recommendedName>
</protein>
<dbReference type="Pfam" id="PF00106">
    <property type="entry name" value="adh_short"/>
    <property type="match status" value="1"/>
</dbReference>
<proteinExistence type="inferred from homology"/>